<sequence length="458" mass="49697">MAKKNHFDYDLIVIGSGAGGSAAATIAARANKRVAIIEEDTFGGDSPNWSDIPTKALLHAAYLYDEARHGTKFGLRSGTLSYNYPSLRAWKDLAVKRTGAAGNRKFYESHNIDTYAGHAQFLSPNEISINRKHISAGHFLIATGSRWIAPDIPGLTDISYLTPRTMLESIRPPKSLYIIGADSIGVEIAQLMAIFGTKVYLAEIAARILPKEEEEVGRLLEHYLKDHKGVTALTQTRTVAIVKDGLGYRVSFLRGGVEKTIRVEEILVAAGRVPNVDLGLENAHVEYDPTGIKTNEYLQTSARHIYAAGDVVGHAEHTHTALLESQIAAHNMFSKSQLAPDYTATPRVTFTMPSVASVGLTEDDCIKRDLKVNKALAPLTIVARANTSDFRDGFAKIITDKKGAILGATVVAPDAGEIIHELALAVRLGLSARDIADTQHAFLSWSEVVRVAASKLVH</sequence>
<comment type="similarity">
    <text evidence="2">Belongs to the class-I pyridine nucleotide-disulfide oxidoreductase family.</text>
</comment>
<reference evidence="7 8" key="1">
    <citation type="journal article" date="2023" name="Cell">
        <title>Genetic manipulation of Patescibacteria provides mechanistic insights into microbial dark matter and the epibiotic lifestyle.</title>
        <authorList>
            <person name="Wang Y."/>
            <person name="Gallagher L.A."/>
            <person name="Andrade P.A."/>
            <person name="Liu A."/>
            <person name="Humphreys I.R."/>
            <person name="Turkarslan S."/>
            <person name="Cutler K.J."/>
            <person name="Arrieta-Ortiz M.L."/>
            <person name="Li Y."/>
            <person name="Radey M.C."/>
            <person name="McLean J.S."/>
            <person name="Cong Q."/>
            <person name="Baker D."/>
            <person name="Baliga N.S."/>
            <person name="Peterson S.B."/>
            <person name="Mougous J.D."/>
        </authorList>
    </citation>
    <scope>NUCLEOTIDE SEQUENCE [LARGE SCALE GENOMIC DNA]</scope>
    <source>
        <strain evidence="7 8">ML1</strain>
    </source>
</reference>
<gene>
    <name evidence="7" type="ORF">SEML1_0738</name>
</gene>
<evidence type="ECO:0000256" key="2">
    <source>
        <dbReference type="ARBA" id="ARBA00007532"/>
    </source>
</evidence>
<evidence type="ECO:0000256" key="4">
    <source>
        <dbReference type="ARBA" id="ARBA00022827"/>
    </source>
</evidence>
<evidence type="ECO:0000256" key="3">
    <source>
        <dbReference type="ARBA" id="ARBA00022630"/>
    </source>
</evidence>
<dbReference type="SUPFAM" id="SSF51905">
    <property type="entry name" value="FAD/NAD(P)-binding domain"/>
    <property type="match status" value="1"/>
</dbReference>
<dbReference type="Gene3D" id="3.50.50.60">
    <property type="entry name" value="FAD/NAD(P)-binding domain"/>
    <property type="match status" value="2"/>
</dbReference>
<feature type="domain" description="Pyridine nucleotide-disulphide oxidoreductase dimerisation" evidence="5">
    <location>
        <begin position="345"/>
        <end position="452"/>
    </location>
</feature>
<dbReference type="InterPro" id="IPR016156">
    <property type="entry name" value="FAD/NAD-linked_Rdtase_dimer_sf"/>
</dbReference>
<keyword evidence="8" id="KW-1185">Reference proteome</keyword>
<keyword evidence="4" id="KW-0274">FAD</keyword>
<comment type="cofactor">
    <cofactor evidence="1">
        <name>FAD</name>
        <dbReference type="ChEBI" id="CHEBI:57692"/>
    </cofactor>
</comment>
<protein>
    <submittedName>
        <fullName evidence="7">NAD(P)/FAD-dependent oxidoreductase</fullName>
    </submittedName>
</protein>
<dbReference type="PANTHER" id="PTHR43014">
    <property type="entry name" value="MERCURIC REDUCTASE"/>
    <property type="match status" value="1"/>
</dbReference>
<evidence type="ECO:0000313" key="8">
    <source>
        <dbReference type="Proteomes" id="UP001177295"/>
    </source>
</evidence>
<dbReference type="PRINTS" id="PR00411">
    <property type="entry name" value="PNDRDTASEI"/>
</dbReference>
<name>A0ABY8X0X0_9BACT</name>
<dbReference type="InterPro" id="IPR023753">
    <property type="entry name" value="FAD/NAD-binding_dom"/>
</dbReference>
<dbReference type="Gene3D" id="3.30.390.30">
    <property type="match status" value="1"/>
</dbReference>
<dbReference type="InterPro" id="IPR001100">
    <property type="entry name" value="Pyr_nuc-diS_OxRdtase"/>
</dbReference>
<dbReference type="InterPro" id="IPR004099">
    <property type="entry name" value="Pyr_nucl-diS_OxRdtase_dimer"/>
</dbReference>
<dbReference type="Pfam" id="PF02852">
    <property type="entry name" value="Pyr_redox_dim"/>
    <property type="match status" value="1"/>
</dbReference>
<dbReference type="InterPro" id="IPR036188">
    <property type="entry name" value="FAD/NAD-bd_sf"/>
</dbReference>
<evidence type="ECO:0000259" key="5">
    <source>
        <dbReference type="Pfam" id="PF02852"/>
    </source>
</evidence>
<dbReference type="PANTHER" id="PTHR43014:SF4">
    <property type="entry name" value="PYRIDINE NUCLEOTIDE-DISULFIDE OXIDOREDUCTASE RCLA-RELATED"/>
    <property type="match status" value="1"/>
</dbReference>
<accession>A0ABY8X0X0</accession>
<dbReference type="PIRSF" id="PIRSF000350">
    <property type="entry name" value="Mercury_reductase_MerA"/>
    <property type="match status" value="1"/>
</dbReference>
<organism evidence="7 8">
    <name type="scientific">Candidatus Southlakia epibionticum</name>
    <dbReference type="NCBI Taxonomy" id="3043284"/>
    <lineage>
        <taxon>Bacteria</taxon>
        <taxon>Candidatus Saccharimonadota</taxon>
        <taxon>Candidatus Saccharimonadia</taxon>
        <taxon>Candidatus Saccharimonadales</taxon>
        <taxon>Candidatus Saccharimonadaceae</taxon>
        <taxon>Candidatus Southlakia</taxon>
    </lineage>
</organism>
<dbReference type="PRINTS" id="PR00368">
    <property type="entry name" value="FADPNR"/>
</dbReference>
<evidence type="ECO:0000259" key="6">
    <source>
        <dbReference type="Pfam" id="PF07992"/>
    </source>
</evidence>
<dbReference type="SUPFAM" id="SSF55424">
    <property type="entry name" value="FAD/NAD-linked reductases, dimerisation (C-terminal) domain"/>
    <property type="match status" value="1"/>
</dbReference>
<dbReference type="Pfam" id="PF07992">
    <property type="entry name" value="Pyr_redox_2"/>
    <property type="match status" value="1"/>
</dbReference>
<evidence type="ECO:0000256" key="1">
    <source>
        <dbReference type="ARBA" id="ARBA00001974"/>
    </source>
</evidence>
<feature type="domain" description="FAD/NAD(P)-binding" evidence="6">
    <location>
        <begin position="9"/>
        <end position="322"/>
    </location>
</feature>
<proteinExistence type="inferred from homology"/>
<evidence type="ECO:0000313" key="7">
    <source>
        <dbReference type="EMBL" id="WIO46338.1"/>
    </source>
</evidence>
<dbReference type="RefSeq" id="WP_376753868.1">
    <property type="nucleotide sequence ID" value="NZ_CP124550.1"/>
</dbReference>
<dbReference type="Proteomes" id="UP001177295">
    <property type="component" value="Chromosome"/>
</dbReference>
<keyword evidence="3" id="KW-0285">Flavoprotein</keyword>
<dbReference type="EMBL" id="CP124550">
    <property type="protein sequence ID" value="WIO46338.1"/>
    <property type="molecule type" value="Genomic_DNA"/>
</dbReference>